<dbReference type="PANTHER" id="PTHR22594">
    <property type="entry name" value="ASPARTYL/LYSYL-TRNA SYNTHETASE"/>
    <property type="match status" value="1"/>
</dbReference>
<evidence type="ECO:0000313" key="7">
    <source>
        <dbReference type="EMBL" id="MBB4699571.1"/>
    </source>
</evidence>
<keyword evidence="4" id="KW-0648">Protein biosynthesis</keyword>
<feature type="domain" description="Aminoacyl-transfer RNA synthetases class-II family profile" evidence="6">
    <location>
        <begin position="111"/>
        <end position="347"/>
    </location>
</feature>
<evidence type="ECO:0000256" key="2">
    <source>
        <dbReference type="ARBA" id="ARBA00022741"/>
    </source>
</evidence>
<dbReference type="InterPro" id="IPR045864">
    <property type="entry name" value="aa-tRNA-synth_II/BPL/LPL"/>
</dbReference>
<dbReference type="GO" id="GO:0005524">
    <property type="term" value="F:ATP binding"/>
    <property type="evidence" value="ECO:0007669"/>
    <property type="project" value="UniProtKB-KW"/>
</dbReference>
<comment type="caution">
    <text evidence="7">The sequence shown here is derived from an EMBL/GenBank/DDBJ whole genome shotgun (WGS) entry which is preliminary data.</text>
</comment>
<dbReference type="GO" id="GO:0004812">
    <property type="term" value="F:aminoacyl-tRNA ligase activity"/>
    <property type="evidence" value="ECO:0007669"/>
    <property type="project" value="UniProtKB-KW"/>
</dbReference>
<dbReference type="GO" id="GO:0006421">
    <property type="term" value="P:asparaginyl-tRNA aminoacylation"/>
    <property type="evidence" value="ECO:0007669"/>
    <property type="project" value="TreeGrafter"/>
</dbReference>
<dbReference type="PROSITE" id="PS50862">
    <property type="entry name" value="AA_TRNA_LIGASE_II"/>
    <property type="match status" value="1"/>
</dbReference>
<evidence type="ECO:0000259" key="6">
    <source>
        <dbReference type="PROSITE" id="PS50862"/>
    </source>
</evidence>
<dbReference type="Proteomes" id="UP000542210">
    <property type="component" value="Unassembled WGS sequence"/>
</dbReference>
<accession>A0A7W7D3S3</accession>
<keyword evidence="5 7" id="KW-0030">Aminoacyl-tRNA synthetase</keyword>
<proteinExistence type="predicted"/>
<dbReference type="InterPro" id="IPR006195">
    <property type="entry name" value="aa-tRNA-synth_II"/>
</dbReference>
<evidence type="ECO:0000256" key="5">
    <source>
        <dbReference type="ARBA" id="ARBA00023146"/>
    </source>
</evidence>
<dbReference type="RefSeq" id="WP_184877198.1">
    <property type="nucleotide sequence ID" value="NZ_BOOV01000024.1"/>
</dbReference>
<dbReference type="AlphaFoldDB" id="A0A7W7D3S3"/>
<evidence type="ECO:0000256" key="1">
    <source>
        <dbReference type="ARBA" id="ARBA00022598"/>
    </source>
</evidence>
<gene>
    <name evidence="7" type="ORF">BJ982_001115</name>
</gene>
<name>A0A7W7D3S3_9ACTN</name>
<dbReference type="PANTHER" id="PTHR22594:SF34">
    <property type="entry name" value="ASPARAGINE--TRNA LIGASE, MITOCHONDRIAL-RELATED"/>
    <property type="match status" value="1"/>
</dbReference>
<keyword evidence="8" id="KW-1185">Reference proteome</keyword>
<dbReference type="Gene3D" id="3.30.930.10">
    <property type="entry name" value="Bira Bifunctional Protein, Domain 2"/>
    <property type="match status" value="1"/>
</dbReference>
<evidence type="ECO:0000256" key="3">
    <source>
        <dbReference type="ARBA" id="ARBA00022840"/>
    </source>
</evidence>
<dbReference type="EMBL" id="JACHND010000001">
    <property type="protein sequence ID" value="MBB4699571.1"/>
    <property type="molecule type" value="Genomic_DNA"/>
</dbReference>
<evidence type="ECO:0000256" key="4">
    <source>
        <dbReference type="ARBA" id="ARBA00022917"/>
    </source>
</evidence>
<dbReference type="SUPFAM" id="SSF55681">
    <property type="entry name" value="Class II aaRS and biotin synthetases"/>
    <property type="match status" value="1"/>
</dbReference>
<sequence length="353" mass="39029">MTMTQATTVQNLVRPPAVFDSNEPDAFVTALRSPWTALIAELYDVILATTGEYARSRGLRGFPLPLTTRSVTCPTALGSDSEPVPVTVAGVRTYLPDSLQFALEYGCRLTPDGCFVIAPSFRGEPADQTHLNQYTHSEAEIPGGLDDLTGYVDGYVGALSGAILERLGGRLAATRGDVSHLERMAGRASFEQLTFDEAARVVADVDGGVRDEGTWRTLTRAGERALMERVSEFVWVRHYDALAVPFYQAFEDPDGRTARNADLLFGPGEIVGSGERHEDAQTLRKSMALHNVREEDYAWYVRMVEAFPRRTSGFGMGVERFLMWVLRHDDIRDIPVISRVNEPLEFPSAVVRP</sequence>
<protein>
    <submittedName>
        <fullName evidence="7">Aspartyl/asparaginyl-tRNA synthetase</fullName>
    </submittedName>
</protein>
<keyword evidence="2" id="KW-0547">Nucleotide-binding</keyword>
<keyword evidence="3" id="KW-0067">ATP-binding</keyword>
<dbReference type="Pfam" id="PF00152">
    <property type="entry name" value="tRNA-synt_2"/>
    <property type="match status" value="1"/>
</dbReference>
<organism evidence="7 8">
    <name type="scientific">Sphaerisporangium siamense</name>
    <dbReference type="NCBI Taxonomy" id="795645"/>
    <lineage>
        <taxon>Bacteria</taxon>
        <taxon>Bacillati</taxon>
        <taxon>Actinomycetota</taxon>
        <taxon>Actinomycetes</taxon>
        <taxon>Streptosporangiales</taxon>
        <taxon>Streptosporangiaceae</taxon>
        <taxon>Sphaerisporangium</taxon>
    </lineage>
</organism>
<keyword evidence="1" id="KW-0436">Ligase</keyword>
<dbReference type="InterPro" id="IPR004364">
    <property type="entry name" value="Aa-tRNA-synt_II"/>
</dbReference>
<reference evidence="7 8" key="1">
    <citation type="submission" date="2020-08" db="EMBL/GenBank/DDBJ databases">
        <title>Sequencing the genomes of 1000 actinobacteria strains.</title>
        <authorList>
            <person name="Klenk H.-P."/>
        </authorList>
    </citation>
    <scope>NUCLEOTIDE SEQUENCE [LARGE SCALE GENOMIC DNA]</scope>
    <source>
        <strain evidence="7 8">DSM 45784</strain>
    </source>
</reference>
<evidence type="ECO:0000313" key="8">
    <source>
        <dbReference type="Proteomes" id="UP000542210"/>
    </source>
</evidence>